<keyword evidence="6" id="KW-0406">Ion transport</keyword>
<evidence type="ECO:0000256" key="8">
    <source>
        <dbReference type="SAM" id="MobiDB-lite"/>
    </source>
</evidence>
<name>A0A4S4DBI0_CAMSN</name>
<feature type="transmembrane region" description="Helical" evidence="9">
    <location>
        <begin position="237"/>
        <end position="257"/>
    </location>
</feature>
<sequence length="327" mass="36058">MGSQEHWNLENGVEDSKELGKENSMGRTAQNLSTSLVRKKSDPMLVSKVRFRMVREFLANLQEVILGTKLCILFPAIPLAILAECYSFGRKQSDVNMLLLLLGLLCLLLPLLFRCAVQTDILEAASSILLLSRASSIMMLVAYVAYLFFQLKTHRQLFEAQEEVDESDDVLSEEKPVIGFWSAFIWLVGMTIIIALLSEYVVGTIEAASDSWGISVSFISVILLPIVGNAAEHAGSVIFAFKNKLVPLCVVVAWIMGVNMDLDFNLLETGSLAFSIIVTAFTLQDGTSHYMKGIVLCLCYTVIAACFFVHKIPLSNIATANLKFQAA</sequence>
<keyword evidence="12" id="KW-1185">Reference proteome</keyword>
<feature type="transmembrane region" description="Helical" evidence="9">
    <location>
        <begin position="57"/>
        <end position="83"/>
    </location>
</feature>
<dbReference type="Gene3D" id="1.20.1420.30">
    <property type="entry name" value="NCX, central ion-binding region"/>
    <property type="match status" value="1"/>
</dbReference>
<evidence type="ECO:0000313" key="11">
    <source>
        <dbReference type="EMBL" id="THF99930.1"/>
    </source>
</evidence>
<evidence type="ECO:0000256" key="3">
    <source>
        <dbReference type="ARBA" id="ARBA00022449"/>
    </source>
</evidence>
<dbReference type="Pfam" id="PF01699">
    <property type="entry name" value="Na_Ca_ex"/>
    <property type="match status" value="1"/>
</dbReference>
<keyword evidence="7 9" id="KW-0472">Membrane</keyword>
<evidence type="ECO:0000313" key="12">
    <source>
        <dbReference type="Proteomes" id="UP000306102"/>
    </source>
</evidence>
<dbReference type="EMBL" id="SDRB02011824">
    <property type="protein sequence ID" value="THF99930.1"/>
    <property type="molecule type" value="Genomic_DNA"/>
</dbReference>
<comment type="subcellular location">
    <subcellularLocation>
        <location evidence="1">Endomembrane system</location>
        <topology evidence="1">Multi-pass membrane protein</topology>
    </subcellularLocation>
</comment>
<feature type="transmembrane region" description="Helical" evidence="9">
    <location>
        <begin position="289"/>
        <end position="309"/>
    </location>
</feature>
<evidence type="ECO:0000256" key="9">
    <source>
        <dbReference type="SAM" id="Phobius"/>
    </source>
</evidence>
<dbReference type="STRING" id="542762.A0A4S4DBI0"/>
<feature type="transmembrane region" description="Helical" evidence="9">
    <location>
        <begin position="264"/>
        <end position="283"/>
    </location>
</feature>
<evidence type="ECO:0000256" key="4">
    <source>
        <dbReference type="ARBA" id="ARBA00022692"/>
    </source>
</evidence>
<feature type="region of interest" description="Disordered" evidence="8">
    <location>
        <begin position="1"/>
        <end position="20"/>
    </location>
</feature>
<proteinExistence type="predicted"/>
<evidence type="ECO:0000256" key="1">
    <source>
        <dbReference type="ARBA" id="ARBA00004127"/>
    </source>
</evidence>
<dbReference type="InterPro" id="IPR004713">
    <property type="entry name" value="CaH_exchang"/>
</dbReference>
<accession>A0A4S4DBI0</accession>
<evidence type="ECO:0000256" key="6">
    <source>
        <dbReference type="ARBA" id="ARBA00023065"/>
    </source>
</evidence>
<dbReference type="PANTHER" id="PTHR31503:SF42">
    <property type="entry name" value="VACUOLAR CATION_PROTON EXCHANGER"/>
    <property type="match status" value="1"/>
</dbReference>
<feature type="transmembrane region" description="Helical" evidence="9">
    <location>
        <begin position="128"/>
        <end position="149"/>
    </location>
</feature>
<gene>
    <name evidence="11" type="ORF">TEA_002458</name>
</gene>
<reference evidence="11 12" key="1">
    <citation type="journal article" date="2018" name="Proc. Natl. Acad. Sci. U.S.A.">
        <title>Draft genome sequence of Camellia sinensis var. sinensis provides insights into the evolution of the tea genome and tea quality.</title>
        <authorList>
            <person name="Wei C."/>
            <person name="Yang H."/>
            <person name="Wang S."/>
            <person name="Zhao J."/>
            <person name="Liu C."/>
            <person name="Gao L."/>
            <person name="Xia E."/>
            <person name="Lu Y."/>
            <person name="Tai Y."/>
            <person name="She G."/>
            <person name="Sun J."/>
            <person name="Cao H."/>
            <person name="Tong W."/>
            <person name="Gao Q."/>
            <person name="Li Y."/>
            <person name="Deng W."/>
            <person name="Jiang X."/>
            <person name="Wang W."/>
            <person name="Chen Q."/>
            <person name="Zhang S."/>
            <person name="Li H."/>
            <person name="Wu J."/>
            <person name="Wang P."/>
            <person name="Li P."/>
            <person name="Shi C."/>
            <person name="Zheng F."/>
            <person name="Jian J."/>
            <person name="Huang B."/>
            <person name="Shan D."/>
            <person name="Shi M."/>
            <person name="Fang C."/>
            <person name="Yue Y."/>
            <person name="Li F."/>
            <person name="Li D."/>
            <person name="Wei S."/>
            <person name="Han B."/>
            <person name="Jiang C."/>
            <person name="Yin Y."/>
            <person name="Xia T."/>
            <person name="Zhang Z."/>
            <person name="Bennetzen J.L."/>
            <person name="Zhao S."/>
            <person name="Wan X."/>
        </authorList>
    </citation>
    <scope>NUCLEOTIDE SEQUENCE [LARGE SCALE GENOMIC DNA]</scope>
    <source>
        <strain evidence="12">cv. Shuchazao</strain>
        <tissue evidence="11">Leaf</tissue>
    </source>
</reference>
<dbReference type="InterPro" id="IPR004837">
    <property type="entry name" value="NaCa_Exmemb"/>
</dbReference>
<feature type="transmembrane region" description="Helical" evidence="9">
    <location>
        <begin position="212"/>
        <end position="231"/>
    </location>
</feature>
<dbReference type="Proteomes" id="UP000306102">
    <property type="component" value="Unassembled WGS sequence"/>
</dbReference>
<keyword evidence="3" id="KW-0050">Antiport</keyword>
<dbReference type="GO" id="GO:0015369">
    <property type="term" value="F:calcium:proton antiporter activity"/>
    <property type="evidence" value="ECO:0007669"/>
    <property type="project" value="TreeGrafter"/>
</dbReference>
<dbReference type="PANTHER" id="PTHR31503">
    <property type="entry name" value="VACUOLAR CALCIUM ION TRANSPORTER"/>
    <property type="match status" value="1"/>
</dbReference>
<dbReference type="GO" id="GO:0006874">
    <property type="term" value="P:intracellular calcium ion homeostasis"/>
    <property type="evidence" value="ECO:0007669"/>
    <property type="project" value="TreeGrafter"/>
</dbReference>
<dbReference type="AlphaFoldDB" id="A0A4S4DBI0"/>
<keyword evidence="2" id="KW-0813">Transport</keyword>
<dbReference type="InterPro" id="IPR044880">
    <property type="entry name" value="NCX_ion-bd_dom_sf"/>
</dbReference>
<keyword evidence="4 9" id="KW-0812">Transmembrane</keyword>
<feature type="transmembrane region" description="Helical" evidence="9">
    <location>
        <begin position="95"/>
        <end position="116"/>
    </location>
</feature>
<protein>
    <recommendedName>
        <fullName evidence="10">Sodium/calcium exchanger membrane region domain-containing protein</fullName>
    </recommendedName>
</protein>
<feature type="transmembrane region" description="Helical" evidence="9">
    <location>
        <begin position="178"/>
        <end position="200"/>
    </location>
</feature>
<evidence type="ECO:0000256" key="5">
    <source>
        <dbReference type="ARBA" id="ARBA00022989"/>
    </source>
</evidence>
<evidence type="ECO:0000256" key="2">
    <source>
        <dbReference type="ARBA" id="ARBA00022448"/>
    </source>
</evidence>
<comment type="caution">
    <text evidence="11">The sequence shown here is derived from an EMBL/GenBank/DDBJ whole genome shotgun (WGS) entry which is preliminary data.</text>
</comment>
<organism evidence="11 12">
    <name type="scientific">Camellia sinensis var. sinensis</name>
    <name type="common">China tea</name>
    <dbReference type="NCBI Taxonomy" id="542762"/>
    <lineage>
        <taxon>Eukaryota</taxon>
        <taxon>Viridiplantae</taxon>
        <taxon>Streptophyta</taxon>
        <taxon>Embryophyta</taxon>
        <taxon>Tracheophyta</taxon>
        <taxon>Spermatophyta</taxon>
        <taxon>Magnoliopsida</taxon>
        <taxon>eudicotyledons</taxon>
        <taxon>Gunneridae</taxon>
        <taxon>Pentapetalae</taxon>
        <taxon>asterids</taxon>
        <taxon>Ericales</taxon>
        <taxon>Theaceae</taxon>
        <taxon>Camellia</taxon>
    </lineage>
</organism>
<dbReference type="GO" id="GO:0009705">
    <property type="term" value="C:plant-type vacuole membrane"/>
    <property type="evidence" value="ECO:0007669"/>
    <property type="project" value="TreeGrafter"/>
</dbReference>
<evidence type="ECO:0000259" key="10">
    <source>
        <dbReference type="Pfam" id="PF01699"/>
    </source>
</evidence>
<keyword evidence="5 9" id="KW-1133">Transmembrane helix</keyword>
<evidence type="ECO:0000256" key="7">
    <source>
        <dbReference type="ARBA" id="ARBA00023136"/>
    </source>
</evidence>
<dbReference type="GO" id="GO:0012505">
    <property type="term" value="C:endomembrane system"/>
    <property type="evidence" value="ECO:0007669"/>
    <property type="project" value="UniProtKB-SubCell"/>
</dbReference>
<feature type="domain" description="Sodium/calcium exchanger membrane region" evidence="10">
    <location>
        <begin position="183"/>
        <end position="259"/>
    </location>
</feature>